<dbReference type="OrthoDB" id="9785236at2"/>
<dbReference type="Proteomes" id="UP000184485">
    <property type="component" value="Unassembled WGS sequence"/>
</dbReference>
<evidence type="ECO:0000313" key="2">
    <source>
        <dbReference type="Proteomes" id="UP000184485"/>
    </source>
</evidence>
<dbReference type="InterPro" id="IPR004304">
    <property type="entry name" value="FmdA_AmdA"/>
</dbReference>
<keyword evidence="2" id="KW-1185">Reference proteome</keyword>
<name>A0A1M4U0D9_9HYPH</name>
<dbReference type="Pfam" id="PF03069">
    <property type="entry name" value="FmdA_AmdA"/>
    <property type="match status" value="2"/>
</dbReference>
<protein>
    <submittedName>
        <fullName evidence="1">Acetamidase/formamidase</fullName>
    </submittedName>
</protein>
<evidence type="ECO:0000313" key="1">
    <source>
        <dbReference type="EMBL" id="SHE50150.1"/>
    </source>
</evidence>
<dbReference type="EMBL" id="FQUP01000001">
    <property type="protein sequence ID" value="SHE50150.1"/>
    <property type="molecule type" value="Genomic_DNA"/>
</dbReference>
<dbReference type="SUPFAM" id="SSF141130">
    <property type="entry name" value="Acetamidase/Formamidase-like"/>
    <property type="match status" value="1"/>
</dbReference>
<dbReference type="Gene3D" id="2.60.120.580">
    <property type="entry name" value="Acetamidase/Formamidase-like domains"/>
    <property type="match status" value="2"/>
</dbReference>
<dbReference type="PANTHER" id="PTHR31891:SF1">
    <property type="entry name" value="FORMAMIDASE C869.04-RELATED"/>
    <property type="match status" value="1"/>
</dbReference>
<dbReference type="PANTHER" id="PTHR31891">
    <property type="entry name" value="FORMAMIDASE C869.04-RELATED"/>
    <property type="match status" value="1"/>
</dbReference>
<dbReference type="AlphaFoldDB" id="A0A1M4U0D9"/>
<dbReference type="GO" id="GO:0016811">
    <property type="term" value="F:hydrolase activity, acting on carbon-nitrogen (but not peptide) bonds, in linear amides"/>
    <property type="evidence" value="ECO:0007669"/>
    <property type="project" value="InterPro"/>
</dbReference>
<dbReference type="RefSeq" id="WP_073050845.1">
    <property type="nucleotide sequence ID" value="NZ_FQUP01000001.1"/>
</dbReference>
<organism evidence="1 2">
    <name type="scientific">Kaistia soli DSM 19436</name>
    <dbReference type="NCBI Taxonomy" id="1122133"/>
    <lineage>
        <taxon>Bacteria</taxon>
        <taxon>Pseudomonadati</taxon>
        <taxon>Pseudomonadota</taxon>
        <taxon>Alphaproteobacteria</taxon>
        <taxon>Hyphomicrobiales</taxon>
        <taxon>Kaistiaceae</taxon>
        <taxon>Kaistia</taxon>
    </lineage>
</organism>
<accession>A0A1M4U0D9</accession>
<dbReference type="STRING" id="1122133.SAMN02745157_0312"/>
<sequence length="318" mass="34203">MAKFHLKPSVETCHWGYFDATQRPALTVASGDIVTIDTVTGPPDVLPDRTKFHIPDGLDAIHAGLRAEGPHILTGPVYIEGAKPGMVVEIRIHEVSLLQDWGFNLILPLLGTLPHDYDEPRHANIPLDRDRNVGILPWGLELELKPFFGVMGFAPPKGWGRISSIAPQATGGNLDNKELVAGSTLFLPVFTDGGLFSCGDGHGAQGDGEVCVTAIETALSGTFEFIPHKDLAFTYPRAETDTHYITMGMDPDLDQCAVKALREMIALIGEKTGLSAADAYMLCSLAGDLHVTQTVNVSKGVHMMMEKKLLAVRGGEGA</sequence>
<reference evidence="1 2" key="1">
    <citation type="submission" date="2016-11" db="EMBL/GenBank/DDBJ databases">
        <authorList>
            <person name="Jaros S."/>
            <person name="Januszkiewicz K."/>
            <person name="Wedrychowicz H."/>
        </authorList>
    </citation>
    <scope>NUCLEOTIDE SEQUENCE [LARGE SCALE GENOMIC DNA]</scope>
    <source>
        <strain evidence="1 2">DSM 19436</strain>
    </source>
</reference>
<gene>
    <name evidence="1" type="ORF">SAMN02745157_0312</name>
</gene>
<proteinExistence type="predicted"/>
<dbReference type="Gene3D" id="3.10.28.20">
    <property type="entry name" value="Acetamidase/Formamidase-like domains"/>
    <property type="match status" value="1"/>
</dbReference>